<dbReference type="AlphaFoldDB" id="A0A7C8PEN7"/>
<sequence>MLTSVAPPSNLPFGGIPLPRHSIPSLQFAMQSHAYMYYLRRHKTLGQMRSTNTHTPLEKREKRGVQVGSLEERIQAGMIQTARYHAFLPPVSTVDKIFSVSFFSKFVS</sequence>
<comment type="caution">
    <text evidence="1">The sequence shown here is derived from an EMBL/GenBank/DDBJ whole genome shotgun (WGS) entry which is preliminary data.</text>
</comment>
<organism evidence="1 2">
    <name type="scientific">Orbilia oligospora</name>
    <name type="common">Nematode-trapping fungus</name>
    <name type="synonym">Arthrobotrys oligospora</name>
    <dbReference type="NCBI Taxonomy" id="2813651"/>
    <lineage>
        <taxon>Eukaryota</taxon>
        <taxon>Fungi</taxon>
        <taxon>Dikarya</taxon>
        <taxon>Ascomycota</taxon>
        <taxon>Pezizomycotina</taxon>
        <taxon>Orbiliomycetes</taxon>
        <taxon>Orbiliales</taxon>
        <taxon>Orbiliaceae</taxon>
        <taxon>Orbilia</taxon>
    </lineage>
</organism>
<proteinExistence type="predicted"/>
<dbReference type="EMBL" id="SOZJ01000001">
    <property type="protein sequence ID" value="TGJ74283.1"/>
    <property type="molecule type" value="Genomic_DNA"/>
</dbReference>
<protein>
    <submittedName>
        <fullName evidence="1">Uncharacterized protein</fullName>
    </submittedName>
</protein>
<reference evidence="1 2" key="1">
    <citation type="submission" date="2019-03" db="EMBL/GenBank/DDBJ databases">
        <title>Nematode-trapping fungi genome.</title>
        <authorList>
            <person name="Vidal-Diez De Ulzurrun G."/>
        </authorList>
    </citation>
    <scope>NUCLEOTIDE SEQUENCE [LARGE SCALE GENOMIC DNA]</scope>
    <source>
        <strain evidence="1 2">TWF154</strain>
    </source>
</reference>
<accession>A0A7C8PEN7</accession>
<gene>
    <name evidence="1" type="ORF">EYR41_001307</name>
</gene>
<dbReference type="Proteomes" id="UP000297595">
    <property type="component" value="Unassembled WGS sequence"/>
</dbReference>
<name>A0A7C8PEN7_ORBOL</name>
<evidence type="ECO:0000313" key="2">
    <source>
        <dbReference type="Proteomes" id="UP000297595"/>
    </source>
</evidence>
<evidence type="ECO:0000313" key="1">
    <source>
        <dbReference type="EMBL" id="TGJ74283.1"/>
    </source>
</evidence>